<gene>
    <name evidence="2" type="primary">hkp16</name>
    <name evidence="2" type="ordered locus">OTBS_0753</name>
</gene>
<dbReference type="AlphaFoldDB" id="A5CDB5"/>
<dbReference type="eggNOG" id="COG3275">
    <property type="taxonomic scope" value="Bacteria"/>
</dbReference>
<organism evidence="2 3">
    <name type="scientific">Orientia tsutsugamushi (strain Boryong)</name>
    <name type="common">Rickettsia tsutsugamushi</name>
    <dbReference type="NCBI Taxonomy" id="357244"/>
    <lineage>
        <taxon>Bacteria</taxon>
        <taxon>Pseudomonadati</taxon>
        <taxon>Pseudomonadota</taxon>
        <taxon>Alphaproteobacteria</taxon>
        <taxon>Rickettsiales</taxon>
        <taxon>Rickettsiaceae</taxon>
        <taxon>Rickettsieae</taxon>
        <taxon>Orientia</taxon>
    </lineage>
</organism>
<dbReference type="SUPFAM" id="SSF55874">
    <property type="entry name" value="ATPase domain of HSP90 chaperone/DNA topoisomerase II/histidine kinase"/>
    <property type="match status" value="1"/>
</dbReference>
<protein>
    <submittedName>
        <fullName evidence="2">Putative signal transduction histidine kinase</fullName>
    </submittedName>
</protein>
<dbReference type="EMBL" id="AM494475">
    <property type="protein sequence ID" value="CAM79819.1"/>
    <property type="molecule type" value="Genomic_DNA"/>
</dbReference>
<dbReference type="InterPro" id="IPR003594">
    <property type="entry name" value="HATPase_dom"/>
</dbReference>
<dbReference type="HOGENOM" id="CLU_135010_0_0_5"/>
<evidence type="ECO:0000313" key="3">
    <source>
        <dbReference type="Proteomes" id="UP000001565"/>
    </source>
</evidence>
<reference evidence="2 3" key="1">
    <citation type="journal article" date="2007" name="Proc. Natl. Acad. Sci. U.S.A.">
        <title>The Orientia tsutsugamushi genome reveals massive proliferation of conjugative type IV secretion system and host-cell interaction genes.</title>
        <authorList>
            <person name="Cho N.-H."/>
            <person name="Kim H.-R."/>
            <person name="Lee J.-H."/>
            <person name="Kim S.-Y."/>
            <person name="Kim J."/>
            <person name="Cha S."/>
            <person name="Kim S.-Y."/>
            <person name="Darby A.C."/>
            <person name="Fuxelius H.-H."/>
            <person name="Yin J."/>
            <person name="Kim J.H."/>
            <person name="Kim J."/>
            <person name="Lee S.J."/>
            <person name="Koh Y.-S."/>
            <person name="Jang W.-J."/>
            <person name="Park K.-H."/>
            <person name="Andersson S.G.E."/>
            <person name="Choi M.-S."/>
            <person name="Kim I.-S."/>
        </authorList>
    </citation>
    <scope>NUCLEOTIDE SEQUENCE [LARGE SCALE GENOMIC DNA]</scope>
    <source>
        <strain evidence="2 3">Boryong</strain>
    </source>
</reference>
<dbReference type="InterPro" id="IPR005467">
    <property type="entry name" value="His_kinase_dom"/>
</dbReference>
<keyword evidence="2" id="KW-0418">Kinase</keyword>
<proteinExistence type="predicted"/>
<evidence type="ECO:0000259" key="1">
    <source>
        <dbReference type="PROSITE" id="PS50109"/>
    </source>
</evidence>
<keyword evidence="2" id="KW-0808">Transferase</keyword>
<dbReference type="RefSeq" id="WP_011944637.1">
    <property type="nucleotide sequence ID" value="NC_009488.1"/>
</dbReference>
<name>A5CDB5_ORITB</name>
<dbReference type="GO" id="GO:0016301">
    <property type="term" value="F:kinase activity"/>
    <property type="evidence" value="ECO:0007669"/>
    <property type="project" value="UniProtKB-KW"/>
</dbReference>
<evidence type="ECO:0000313" key="2">
    <source>
        <dbReference type="EMBL" id="CAM79819.1"/>
    </source>
</evidence>
<feature type="domain" description="Histidine kinase" evidence="1">
    <location>
        <begin position="1"/>
        <end position="153"/>
    </location>
</feature>
<accession>A5CDB5</accession>
<dbReference type="Proteomes" id="UP000001565">
    <property type="component" value="Chromosome"/>
</dbReference>
<dbReference type="PANTHER" id="PTHR45530">
    <property type="entry name" value="SENSORY TRANSDUCTION HISTIDINE KINASE"/>
    <property type="match status" value="1"/>
</dbReference>
<dbReference type="PROSITE" id="PS50109">
    <property type="entry name" value="HIS_KIN"/>
    <property type="match status" value="1"/>
</dbReference>
<dbReference type="KEGG" id="ots:OTBS_0753"/>
<dbReference type="Gene3D" id="3.30.565.10">
    <property type="entry name" value="Histidine kinase-like ATPase, C-terminal domain"/>
    <property type="match status" value="1"/>
</dbReference>
<dbReference type="InterPro" id="IPR036890">
    <property type="entry name" value="HATPase_C_sf"/>
</dbReference>
<dbReference type="Pfam" id="PF02518">
    <property type="entry name" value="HATPase_c"/>
    <property type="match status" value="1"/>
</dbReference>
<dbReference type="PANTHER" id="PTHR45530:SF3">
    <property type="entry name" value="TWO-COMPONENT SYSTEM NARL FAMILY SENSOR HISTIDINE KINASE BARA"/>
    <property type="match status" value="1"/>
</dbReference>
<sequence length="154" mass="17434">MKDTISSLKEIAEDREISISYNVQDNINDIVIGDSCLLQTILSQLISGAIRVNKFCQVDVIVRLFTSPYRKANEKDRILRFIVRDNGKGISQEKLQEINAKFTDLHPALEYPEILNSSLEFANYIVNKLSGKLEIKSEANKFTAITCDIPVQLN</sequence>